<dbReference type="RefSeq" id="WP_265681271.1">
    <property type="nucleotide sequence ID" value="NZ_CP120863.1"/>
</dbReference>
<keyword evidence="13" id="KW-1185">Reference proteome</keyword>
<keyword evidence="12" id="KW-0436">Ligase</keyword>
<name>A0ABY8EYK9_9HYPH</name>
<evidence type="ECO:0000256" key="1">
    <source>
        <dbReference type="ARBA" id="ARBA00010897"/>
    </source>
</evidence>
<proteinExistence type="inferred from homology"/>
<dbReference type="InterPro" id="IPR041529">
    <property type="entry name" value="DUF5598"/>
</dbReference>
<evidence type="ECO:0000313" key="13">
    <source>
        <dbReference type="Proteomes" id="UP001209803"/>
    </source>
</evidence>
<dbReference type="GO" id="GO:0016757">
    <property type="term" value="F:glycosyltransferase activity"/>
    <property type="evidence" value="ECO:0007669"/>
    <property type="project" value="UniProtKB-KW"/>
</dbReference>
<protein>
    <recommendedName>
        <fullName evidence="7">Nicotinamide phosphoribosyltransferase</fullName>
        <ecNumber evidence="6">2.4.2.12</ecNumber>
    </recommendedName>
</protein>
<dbReference type="Pfam" id="PF04095">
    <property type="entry name" value="NAPRTase"/>
    <property type="match status" value="1"/>
</dbReference>
<gene>
    <name evidence="12" type="ORF">K1718_18365</name>
</gene>
<dbReference type="EMBL" id="CP120863">
    <property type="protein sequence ID" value="WFE88120.1"/>
    <property type="molecule type" value="Genomic_DNA"/>
</dbReference>
<evidence type="ECO:0000256" key="2">
    <source>
        <dbReference type="ARBA" id="ARBA00022642"/>
    </source>
</evidence>
<sequence length="469" mass="51643">MTNPLLATDSYKQSHFRQYPPEARQISAYVEARTNPFSDDVLFFGLQAYLRKALQRPISDKDIERAAQICSAHGVPFNREGWQQIVDDHAGLLPLEIKALPEGSLVPSGVPLVQLENTDDRMPWLTTWVETALLRAVWYPSTVATMSFKCKQVIYRGLLATSEEPDQQIPFKLHDFGARGVSSSESAALGGMAHLVNFAGTDTMEALEAASEYYDAEVAGFSIPAAEHSTMTSWGPERETAAYANVLDQFARKDKLVAVVSDSYDIHNAVRNIWCGTLKDQVLASGATVVIRPDSGSPVETPLKVLETLWQSYGGTENAKGARLLNPAVRVIQGDGMTLATIEQLVAEMVRKRWSLDNIAFGMGGGLLQHVNRDTMRFAMKANAMKTEDGQWKDVFKMPVSDPNKASKAGRQAVVFQNGQLVARKFDEVDPADDQLKVVYRDGKLHESSSFDDVRARANDGLKQSLSSG</sequence>
<dbReference type="PANTHER" id="PTHR43816">
    <property type="entry name" value="NICOTINAMIDE PHOSPHORIBOSYLTRANSFERASE"/>
    <property type="match status" value="1"/>
</dbReference>
<evidence type="ECO:0000313" key="12">
    <source>
        <dbReference type="EMBL" id="WFE88120.1"/>
    </source>
</evidence>
<evidence type="ECO:0000256" key="4">
    <source>
        <dbReference type="ARBA" id="ARBA00022679"/>
    </source>
</evidence>
<comment type="pathway">
    <text evidence="5">Cofactor biosynthesis; NAD(+) biosynthesis; nicotinamide D-ribonucleotide from 5-phospho-alpha-D-ribose 1-diphosphate and nicotinamide: step 1/1.</text>
</comment>
<evidence type="ECO:0000256" key="6">
    <source>
        <dbReference type="ARBA" id="ARBA00035024"/>
    </source>
</evidence>
<dbReference type="InterPro" id="IPR013785">
    <property type="entry name" value="Aldolase_TIM"/>
</dbReference>
<dbReference type="SUPFAM" id="SSF51690">
    <property type="entry name" value="Nicotinate/Quinolinate PRTase C-terminal domain-like"/>
    <property type="match status" value="1"/>
</dbReference>
<evidence type="ECO:0000256" key="8">
    <source>
        <dbReference type="ARBA" id="ARBA00047835"/>
    </source>
</evidence>
<comment type="similarity">
    <text evidence="1">Belongs to the NAPRTase family.</text>
</comment>
<dbReference type="NCBIfam" id="NF006629">
    <property type="entry name" value="PRK09198.1"/>
    <property type="match status" value="1"/>
</dbReference>
<dbReference type="InterPro" id="IPR036068">
    <property type="entry name" value="Nicotinate_pribotase-like_C"/>
</dbReference>
<evidence type="ECO:0000259" key="10">
    <source>
        <dbReference type="Pfam" id="PF04095"/>
    </source>
</evidence>
<organism evidence="12 13">
    <name type="scientific">Roseibium porphyridii</name>
    <dbReference type="NCBI Taxonomy" id="2866279"/>
    <lineage>
        <taxon>Bacteria</taxon>
        <taxon>Pseudomonadati</taxon>
        <taxon>Pseudomonadota</taxon>
        <taxon>Alphaproteobacteria</taxon>
        <taxon>Hyphomicrobiales</taxon>
        <taxon>Stappiaceae</taxon>
        <taxon>Roseibium</taxon>
    </lineage>
</organism>
<dbReference type="CDD" id="cd01569">
    <property type="entry name" value="PBEF_like"/>
    <property type="match status" value="1"/>
</dbReference>
<evidence type="ECO:0000256" key="5">
    <source>
        <dbReference type="ARBA" id="ARBA00035007"/>
    </source>
</evidence>
<dbReference type="Gene3D" id="3.20.20.70">
    <property type="entry name" value="Aldolase class I"/>
    <property type="match status" value="1"/>
</dbReference>
<dbReference type="InterPro" id="IPR041525">
    <property type="entry name" value="N/Namide_PRibTrfase"/>
</dbReference>
<comment type="catalytic activity">
    <reaction evidence="8">
        <text>beta-nicotinamide D-ribonucleotide + diphosphate = 5-phospho-alpha-D-ribose 1-diphosphate + nicotinamide + H(+)</text>
        <dbReference type="Rhea" id="RHEA:16149"/>
        <dbReference type="ChEBI" id="CHEBI:14649"/>
        <dbReference type="ChEBI" id="CHEBI:15378"/>
        <dbReference type="ChEBI" id="CHEBI:17154"/>
        <dbReference type="ChEBI" id="CHEBI:33019"/>
        <dbReference type="ChEBI" id="CHEBI:58017"/>
        <dbReference type="EC" id="2.4.2.12"/>
    </reaction>
    <physiologicalReaction direction="right-to-left" evidence="8">
        <dbReference type="Rhea" id="RHEA:16151"/>
    </physiologicalReaction>
</comment>
<dbReference type="Pfam" id="PF18127">
    <property type="entry name" value="NAMPT_N"/>
    <property type="match status" value="1"/>
</dbReference>
<dbReference type="InterPro" id="IPR016471">
    <property type="entry name" value="Nicotinamide_PRibTrfase"/>
</dbReference>
<dbReference type="PANTHER" id="PTHR43816:SF1">
    <property type="entry name" value="NICOTINAMIDE PHOSPHORIBOSYLTRANSFERASE"/>
    <property type="match status" value="1"/>
</dbReference>
<dbReference type="PIRSF" id="PIRSF005943">
    <property type="entry name" value="NMPRT"/>
    <property type="match status" value="1"/>
</dbReference>
<evidence type="ECO:0000259" key="11">
    <source>
        <dbReference type="Pfam" id="PF18127"/>
    </source>
</evidence>
<feature type="domain" description="Nicotinate/nicotinamide phosphoribosyltransferase" evidence="10">
    <location>
        <begin position="171"/>
        <end position="441"/>
    </location>
</feature>
<feature type="compositionally biased region" description="Basic and acidic residues" evidence="9">
    <location>
        <begin position="447"/>
        <end position="460"/>
    </location>
</feature>
<reference evidence="12 13" key="1">
    <citation type="submission" date="2023-03" db="EMBL/GenBank/DDBJ databases">
        <title>Roseibium porphyridii sp. nov. and Roseibium rhodosorbium sp. nov. isolated from marine algae, Porphyridium cruentum and Rhodosorus marinus, respectively.</title>
        <authorList>
            <person name="Lee M.W."/>
            <person name="Choi B.J."/>
            <person name="Lee J.K."/>
            <person name="Choi D.G."/>
            <person name="Baek J.H."/>
            <person name="Bayburt H."/>
            <person name="Kim J.M."/>
            <person name="Han D.M."/>
            <person name="Kim K.H."/>
            <person name="Jeon C.O."/>
        </authorList>
    </citation>
    <scope>NUCLEOTIDE SEQUENCE [LARGE SCALE GENOMIC DNA]</scope>
    <source>
        <strain evidence="12 13">KMA01</strain>
    </source>
</reference>
<evidence type="ECO:0000256" key="9">
    <source>
        <dbReference type="SAM" id="MobiDB-lite"/>
    </source>
</evidence>
<evidence type="ECO:0000256" key="3">
    <source>
        <dbReference type="ARBA" id="ARBA00022676"/>
    </source>
</evidence>
<feature type="domain" description="Nicotinamide phosphoribosyltransferase N-terminal" evidence="11">
    <location>
        <begin position="5"/>
        <end position="97"/>
    </location>
</feature>
<dbReference type="GO" id="GO:0004516">
    <property type="term" value="F:nicotinate phosphoribosyltransferase activity"/>
    <property type="evidence" value="ECO:0007669"/>
    <property type="project" value="UniProtKB-EC"/>
</dbReference>
<dbReference type="Proteomes" id="UP001209803">
    <property type="component" value="Chromosome"/>
</dbReference>
<accession>A0ABY8EYK9</accession>
<keyword evidence="4" id="KW-0808">Transferase</keyword>
<keyword evidence="2" id="KW-0662">Pyridine nucleotide biosynthesis</keyword>
<feature type="region of interest" description="Disordered" evidence="9">
    <location>
        <begin position="447"/>
        <end position="469"/>
    </location>
</feature>
<dbReference type="EC" id="2.4.2.12" evidence="6"/>
<evidence type="ECO:0000256" key="7">
    <source>
        <dbReference type="ARBA" id="ARBA00035036"/>
    </source>
</evidence>
<keyword evidence="3 12" id="KW-0328">Glycosyltransferase</keyword>